<gene>
    <name evidence="1" type="ORF">EVA_21983</name>
</gene>
<organism evidence="1">
    <name type="scientific">gut metagenome</name>
    <dbReference type="NCBI Taxonomy" id="749906"/>
    <lineage>
        <taxon>unclassified sequences</taxon>
        <taxon>metagenomes</taxon>
        <taxon>organismal metagenomes</taxon>
    </lineage>
</organism>
<proteinExistence type="predicted"/>
<dbReference type="AlphaFoldDB" id="J9BQP0"/>
<name>J9BQP0_9ZZZZ</name>
<feature type="non-terminal residue" evidence="1">
    <location>
        <position position="1"/>
    </location>
</feature>
<protein>
    <submittedName>
        <fullName evidence="1">Uncharacterized protein</fullName>
    </submittedName>
</protein>
<dbReference type="EMBL" id="AMCI01009175">
    <property type="protein sequence ID" value="EJW89910.1"/>
    <property type="molecule type" value="Genomic_DNA"/>
</dbReference>
<reference evidence="1" key="1">
    <citation type="journal article" date="2012" name="PLoS ONE">
        <title>Gene sets for utilization of primary and secondary nutrition supplies in the distal gut of endangered iberian lynx.</title>
        <authorList>
            <person name="Alcaide M."/>
            <person name="Messina E."/>
            <person name="Richter M."/>
            <person name="Bargiela R."/>
            <person name="Peplies J."/>
            <person name="Huws S.A."/>
            <person name="Newbold C.J."/>
            <person name="Golyshin P.N."/>
            <person name="Simon M.A."/>
            <person name="Lopez G."/>
            <person name="Yakimov M.M."/>
            <person name="Ferrer M."/>
        </authorList>
    </citation>
    <scope>NUCLEOTIDE SEQUENCE</scope>
</reference>
<accession>J9BQP0</accession>
<sequence>VYTFITPMLRGRNDAREIVCSKDPDKGLA</sequence>
<evidence type="ECO:0000313" key="1">
    <source>
        <dbReference type="EMBL" id="EJW89910.1"/>
    </source>
</evidence>
<comment type="caution">
    <text evidence="1">The sequence shown here is derived from an EMBL/GenBank/DDBJ whole genome shotgun (WGS) entry which is preliminary data.</text>
</comment>